<dbReference type="RefSeq" id="WP_138666707.1">
    <property type="nucleotide sequence ID" value="NZ_VCKY01000041.1"/>
</dbReference>
<proteinExistence type="predicted"/>
<organism evidence="2 3">
    <name type="scientific">Nonomuraea turkmeniaca</name>
    <dbReference type="NCBI Taxonomy" id="103838"/>
    <lineage>
        <taxon>Bacteria</taxon>
        <taxon>Bacillati</taxon>
        <taxon>Actinomycetota</taxon>
        <taxon>Actinomycetes</taxon>
        <taxon>Streptosporangiales</taxon>
        <taxon>Streptosporangiaceae</taxon>
        <taxon>Nonomuraea</taxon>
    </lineage>
</organism>
<gene>
    <name evidence="2" type="ORF">ETD86_14705</name>
</gene>
<feature type="chain" id="PRO_5024407972" evidence="1">
    <location>
        <begin position="25"/>
        <end position="91"/>
    </location>
</feature>
<sequence>MIRQGLILASLVGGLLVSGGSAFAATNSIYTAAVDDDNRKIVLICGDDVVVAHGDVEQKNLTILHLDLRNGLLAGILGATGSGEYRKCEFV</sequence>
<evidence type="ECO:0000256" key="1">
    <source>
        <dbReference type="SAM" id="SignalP"/>
    </source>
</evidence>
<reference evidence="2 3" key="1">
    <citation type="submission" date="2019-05" db="EMBL/GenBank/DDBJ databases">
        <title>Draft genome sequence of Nonomuraea turkmeniaca DSM 43926.</title>
        <authorList>
            <person name="Saricaoglu S."/>
            <person name="Isik K."/>
        </authorList>
    </citation>
    <scope>NUCLEOTIDE SEQUENCE [LARGE SCALE GENOMIC DNA]</scope>
    <source>
        <strain evidence="2 3">DSM 43926</strain>
    </source>
</reference>
<evidence type="ECO:0000313" key="3">
    <source>
        <dbReference type="Proteomes" id="UP000309128"/>
    </source>
</evidence>
<dbReference type="Proteomes" id="UP000309128">
    <property type="component" value="Unassembled WGS sequence"/>
</dbReference>
<evidence type="ECO:0000313" key="2">
    <source>
        <dbReference type="EMBL" id="TMR21554.1"/>
    </source>
</evidence>
<dbReference type="AlphaFoldDB" id="A0A5S4FM93"/>
<feature type="signal peptide" evidence="1">
    <location>
        <begin position="1"/>
        <end position="24"/>
    </location>
</feature>
<protein>
    <submittedName>
        <fullName evidence="2">Uncharacterized protein</fullName>
    </submittedName>
</protein>
<comment type="caution">
    <text evidence="2">The sequence shown here is derived from an EMBL/GenBank/DDBJ whole genome shotgun (WGS) entry which is preliminary data.</text>
</comment>
<keyword evidence="1" id="KW-0732">Signal</keyword>
<keyword evidence="3" id="KW-1185">Reference proteome</keyword>
<accession>A0A5S4FM93</accession>
<name>A0A5S4FM93_9ACTN</name>
<dbReference type="EMBL" id="VCKY01000041">
    <property type="protein sequence ID" value="TMR21554.1"/>
    <property type="molecule type" value="Genomic_DNA"/>
</dbReference>